<evidence type="ECO:0000256" key="5">
    <source>
        <dbReference type="PROSITE-ProRule" id="PRU10141"/>
    </source>
</evidence>
<dbReference type="Pfam" id="PF00069">
    <property type="entry name" value="Pkinase"/>
    <property type="match status" value="1"/>
</dbReference>
<keyword evidence="3" id="KW-0418">Kinase</keyword>
<keyword evidence="4 5" id="KW-0067">ATP-binding</keyword>
<feature type="compositionally biased region" description="Gly residues" evidence="6">
    <location>
        <begin position="403"/>
        <end position="412"/>
    </location>
</feature>
<dbReference type="GO" id="GO:0005524">
    <property type="term" value="F:ATP binding"/>
    <property type="evidence" value="ECO:0007669"/>
    <property type="project" value="UniProtKB-UniRule"/>
</dbReference>
<sequence>MSSDPFSNLPPGDSPEEDDRTVIRPSPRPATPVPAPSPAALPQDAADEWLPPVAPLAPEPAQPSVTGGPASIPIPPTRPSHTAGLGSPAIGGVPGDHGNTLPVGTYVGEFEVTDTLGEGGFGIVYLAWDHSLERKVALKEYMPAALAARGQGLAVTVKSARHAETFEAGLRSFVNEAKLLAQFDHPSMVKVYRFWEANGTAYMVMPFYEGTTLKDTLKEMGGTPPDEAWLTALLAPVSEALEVLHGQQCYHRDIAPDNIILLKGTGKPLLLDFGAARRVIGDMTQALTVILKSGYAPVEQYAEVPGMNQGPWTDVYALAASVYYAINGKTPPPAVGRLVNDSYVPLAQSAAGKYSDRFLRAIDHALVVKPDDRIQNMAQLREELGLGLGYVPPTTMPSPHGGAPKGTAGGSGTPPKAKPAKPAKADGEAPSNKRLPLIIGGAVLALAAAGGIGYAVLGGKKDADAPDTPASAPAASAVTAAVPAPAPTPPVEAAPTGPFDPVKEFDRIVTNASTSFTVEGAPIKQRLQIGKDRLGFSFTSSKPGYAYVLLVSTDGTFMKLFPNRIAPTNHVEAGEHIHLPDKSWPMDAAGPAGTDHFVVIVSSRPRDFTEAGGRNEGGFVEFPRDEAEAAWRNHKGPGSVFAGKPVCDGGGACPDDYGAAHFTLEEFE</sequence>
<dbReference type="SMART" id="SM00219">
    <property type="entry name" value="TyrKc"/>
    <property type="match status" value="1"/>
</dbReference>
<dbReference type="RefSeq" id="WP_125241298.1">
    <property type="nucleotide sequence ID" value="NZ_RSED01000001.1"/>
</dbReference>
<evidence type="ECO:0000313" key="8">
    <source>
        <dbReference type="EMBL" id="RRS06155.1"/>
    </source>
</evidence>
<dbReference type="InterPro" id="IPR025493">
    <property type="entry name" value="DUF4384"/>
</dbReference>
<dbReference type="PROSITE" id="PS00107">
    <property type="entry name" value="PROTEIN_KINASE_ATP"/>
    <property type="match status" value="1"/>
</dbReference>
<dbReference type="Gene3D" id="1.10.510.10">
    <property type="entry name" value="Transferase(Phosphotransferase) domain 1"/>
    <property type="match status" value="1"/>
</dbReference>
<dbReference type="PROSITE" id="PS00109">
    <property type="entry name" value="PROTEIN_KINASE_TYR"/>
    <property type="match status" value="1"/>
</dbReference>
<feature type="region of interest" description="Disordered" evidence="6">
    <location>
        <begin position="393"/>
        <end position="431"/>
    </location>
</feature>
<dbReference type="AlphaFoldDB" id="A0A426VGZ1"/>
<gene>
    <name evidence="8" type="ORF">EIP75_00710</name>
</gene>
<dbReference type="EMBL" id="RSED01000001">
    <property type="protein sequence ID" value="RRS06155.1"/>
    <property type="molecule type" value="Genomic_DNA"/>
</dbReference>
<dbReference type="CDD" id="cd14014">
    <property type="entry name" value="STKc_PknB_like"/>
    <property type="match status" value="1"/>
</dbReference>
<evidence type="ECO:0000256" key="1">
    <source>
        <dbReference type="ARBA" id="ARBA00022679"/>
    </source>
</evidence>
<dbReference type="InterPro" id="IPR011009">
    <property type="entry name" value="Kinase-like_dom_sf"/>
</dbReference>
<evidence type="ECO:0000256" key="3">
    <source>
        <dbReference type="ARBA" id="ARBA00022777"/>
    </source>
</evidence>
<feature type="compositionally biased region" description="Pro residues" evidence="6">
    <location>
        <begin position="26"/>
        <end position="39"/>
    </location>
</feature>
<dbReference type="InterPro" id="IPR000719">
    <property type="entry name" value="Prot_kinase_dom"/>
</dbReference>
<evidence type="ECO:0000256" key="6">
    <source>
        <dbReference type="SAM" id="MobiDB-lite"/>
    </source>
</evidence>
<dbReference type="InterPro" id="IPR008266">
    <property type="entry name" value="Tyr_kinase_AS"/>
</dbReference>
<evidence type="ECO:0000256" key="2">
    <source>
        <dbReference type="ARBA" id="ARBA00022741"/>
    </source>
</evidence>
<proteinExistence type="predicted"/>
<name>A0A426VGZ1_9BURK</name>
<feature type="domain" description="Protein kinase" evidence="7">
    <location>
        <begin position="110"/>
        <end position="386"/>
    </location>
</feature>
<feature type="binding site" evidence="5">
    <location>
        <position position="139"/>
    </location>
    <ligand>
        <name>ATP</name>
        <dbReference type="ChEBI" id="CHEBI:30616"/>
    </ligand>
</feature>
<dbReference type="PANTHER" id="PTHR43289:SF34">
    <property type="entry name" value="SERINE_THREONINE-PROTEIN KINASE YBDM-RELATED"/>
    <property type="match status" value="1"/>
</dbReference>
<dbReference type="Proteomes" id="UP000269265">
    <property type="component" value="Unassembled WGS sequence"/>
</dbReference>
<keyword evidence="1" id="KW-0808">Transferase</keyword>
<comment type="caution">
    <text evidence="8">The sequence shown here is derived from an EMBL/GenBank/DDBJ whole genome shotgun (WGS) entry which is preliminary data.</text>
</comment>
<evidence type="ECO:0000256" key="4">
    <source>
        <dbReference type="ARBA" id="ARBA00022840"/>
    </source>
</evidence>
<feature type="compositionally biased region" description="Pro residues" evidence="6">
    <location>
        <begin position="52"/>
        <end position="61"/>
    </location>
</feature>
<evidence type="ECO:0000259" key="7">
    <source>
        <dbReference type="PROSITE" id="PS50011"/>
    </source>
</evidence>
<feature type="region of interest" description="Disordered" evidence="6">
    <location>
        <begin position="1"/>
        <end position="96"/>
    </location>
</feature>
<keyword evidence="2 5" id="KW-0547">Nucleotide-binding</keyword>
<dbReference type="SUPFAM" id="SSF56112">
    <property type="entry name" value="Protein kinase-like (PK-like)"/>
    <property type="match status" value="1"/>
</dbReference>
<accession>A0A426VGZ1</accession>
<dbReference type="GO" id="GO:0004713">
    <property type="term" value="F:protein tyrosine kinase activity"/>
    <property type="evidence" value="ECO:0007669"/>
    <property type="project" value="InterPro"/>
</dbReference>
<organism evidence="8 9">
    <name type="scientific">Aquabacterium soli</name>
    <dbReference type="NCBI Taxonomy" id="2493092"/>
    <lineage>
        <taxon>Bacteria</taxon>
        <taxon>Pseudomonadati</taxon>
        <taxon>Pseudomonadota</taxon>
        <taxon>Betaproteobacteria</taxon>
        <taxon>Burkholderiales</taxon>
        <taxon>Aquabacterium</taxon>
    </lineage>
</organism>
<dbReference type="Pfam" id="PF14326">
    <property type="entry name" value="DUF4384"/>
    <property type="match status" value="1"/>
</dbReference>
<protein>
    <submittedName>
        <fullName evidence="8">DUF4384 domain-containing protein</fullName>
    </submittedName>
</protein>
<dbReference type="PROSITE" id="PS50011">
    <property type="entry name" value="PROTEIN_KINASE_DOM"/>
    <property type="match status" value="1"/>
</dbReference>
<keyword evidence="9" id="KW-1185">Reference proteome</keyword>
<dbReference type="GO" id="GO:0004674">
    <property type="term" value="F:protein serine/threonine kinase activity"/>
    <property type="evidence" value="ECO:0007669"/>
    <property type="project" value="TreeGrafter"/>
</dbReference>
<dbReference type="PANTHER" id="PTHR43289">
    <property type="entry name" value="MITOGEN-ACTIVATED PROTEIN KINASE KINASE KINASE 20-RELATED"/>
    <property type="match status" value="1"/>
</dbReference>
<evidence type="ECO:0000313" key="9">
    <source>
        <dbReference type="Proteomes" id="UP000269265"/>
    </source>
</evidence>
<dbReference type="InterPro" id="IPR020635">
    <property type="entry name" value="Tyr_kinase_cat_dom"/>
</dbReference>
<dbReference type="InterPro" id="IPR017441">
    <property type="entry name" value="Protein_kinase_ATP_BS"/>
</dbReference>
<dbReference type="OrthoDB" id="9801841at2"/>
<reference evidence="8 9" key="1">
    <citation type="submission" date="2018-12" db="EMBL/GenBank/DDBJ databases">
        <title>The whole draft genome of Aquabacterium sp. SJQ9.</title>
        <authorList>
            <person name="Sun L."/>
            <person name="Gao X."/>
            <person name="Chen W."/>
            <person name="Huang K."/>
        </authorList>
    </citation>
    <scope>NUCLEOTIDE SEQUENCE [LARGE SCALE GENOMIC DNA]</scope>
    <source>
        <strain evidence="8 9">SJQ9</strain>
    </source>
</reference>